<evidence type="ECO:0000256" key="3">
    <source>
        <dbReference type="ARBA" id="ARBA00022946"/>
    </source>
</evidence>
<keyword evidence="5" id="KW-0496">Mitochondrion</keyword>
<reference evidence="9 10" key="1">
    <citation type="submission" date="2018-07" db="EMBL/GenBank/DDBJ databases">
        <title>The complete nuclear genome of the prasinophyte Chloropicon primus (CCMP1205).</title>
        <authorList>
            <person name="Pombert J.-F."/>
            <person name="Otis C."/>
            <person name="Turmel M."/>
            <person name="Lemieux C."/>
        </authorList>
    </citation>
    <scope>NUCLEOTIDE SEQUENCE [LARGE SCALE GENOMIC DNA]</scope>
    <source>
        <strain evidence="9 10">CCMP1205</strain>
    </source>
</reference>
<keyword evidence="3" id="KW-0809">Transit peptide</keyword>
<organism evidence="9 10">
    <name type="scientific">Chloropicon primus</name>
    <dbReference type="NCBI Taxonomy" id="1764295"/>
    <lineage>
        <taxon>Eukaryota</taxon>
        <taxon>Viridiplantae</taxon>
        <taxon>Chlorophyta</taxon>
        <taxon>Chloropicophyceae</taxon>
        <taxon>Chloropicales</taxon>
        <taxon>Chloropicaceae</taxon>
        <taxon>Chloropicon</taxon>
    </lineage>
</organism>
<dbReference type="Pfam" id="PF10236">
    <property type="entry name" value="DAP3"/>
    <property type="match status" value="1"/>
</dbReference>
<feature type="compositionally biased region" description="Gly residues" evidence="8">
    <location>
        <begin position="16"/>
        <end position="31"/>
    </location>
</feature>
<comment type="subcellular location">
    <subcellularLocation>
        <location evidence="1">Mitochondrion</location>
    </subcellularLocation>
</comment>
<proteinExistence type="inferred from homology"/>
<evidence type="ECO:0000256" key="5">
    <source>
        <dbReference type="ARBA" id="ARBA00023128"/>
    </source>
</evidence>
<evidence type="ECO:0000313" key="10">
    <source>
        <dbReference type="Proteomes" id="UP000316726"/>
    </source>
</evidence>
<dbReference type="Proteomes" id="UP000316726">
    <property type="component" value="Chromosome 5"/>
</dbReference>
<evidence type="ECO:0000256" key="4">
    <source>
        <dbReference type="ARBA" id="ARBA00022980"/>
    </source>
</evidence>
<dbReference type="PANTHER" id="PTHR12810:SF0">
    <property type="entry name" value="SMALL RIBOSOMAL SUBUNIT PROTEIN MS29"/>
    <property type="match status" value="1"/>
</dbReference>
<dbReference type="InterPro" id="IPR019368">
    <property type="entry name" value="Ribosomal_mS29"/>
</dbReference>
<dbReference type="AlphaFoldDB" id="A0A5B8MLX8"/>
<comment type="similarity">
    <text evidence="2">Belongs to the mitochondrion-specific ribosomal protein mS29 family.</text>
</comment>
<dbReference type="GO" id="GO:0003735">
    <property type="term" value="F:structural constituent of ribosome"/>
    <property type="evidence" value="ECO:0007669"/>
    <property type="project" value="TreeGrafter"/>
</dbReference>
<evidence type="ECO:0000256" key="8">
    <source>
        <dbReference type="SAM" id="MobiDB-lite"/>
    </source>
</evidence>
<feature type="region of interest" description="Disordered" evidence="8">
    <location>
        <begin position="1"/>
        <end position="124"/>
    </location>
</feature>
<evidence type="ECO:0000313" key="9">
    <source>
        <dbReference type="EMBL" id="QDZ21024.1"/>
    </source>
</evidence>
<accession>A0A5B8MLX8</accession>
<keyword evidence="10" id="KW-1185">Reference proteome</keyword>
<keyword evidence="6" id="KW-0687">Ribonucleoprotein</keyword>
<protein>
    <recommendedName>
        <fullName evidence="7">Small ribosomal subunit protein mS29</fullName>
    </recommendedName>
</protein>
<dbReference type="PANTHER" id="PTHR12810">
    <property type="entry name" value="MITOCHONDRIAL 28S RIBOSOMAL PROTEIN S29"/>
    <property type="match status" value="1"/>
</dbReference>
<evidence type="ECO:0000256" key="7">
    <source>
        <dbReference type="ARBA" id="ARBA00035140"/>
    </source>
</evidence>
<keyword evidence="4 9" id="KW-0689">Ribosomal protein</keyword>
<evidence type="ECO:0000256" key="1">
    <source>
        <dbReference type="ARBA" id="ARBA00004173"/>
    </source>
</evidence>
<evidence type="ECO:0000256" key="2">
    <source>
        <dbReference type="ARBA" id="ARBA00009863"/>
    </source>
</evidence>
<evidence type="ECO:0000256" key="6">
    <source>
        <dbReference type="ARBA" id="ARBA00023274"/>
    </source>
</evidence>
<sequence length="469" mass="50013">MTTSLAIRAQPTGLRRGLGLGGGGLGLGGQREFGSTPTPTPDAAARNRFGYTAARRNKEGTHSLSLSPSPWDGKRRSDGRSLHRRQGQGLGLTRGFAASGAPEPPVGKKAKGGNTEGKGKAEKKAHAVSLQDVLGEVVEGATGAKSKIFKAKNPYPPLNLEDIAQGAKRSKGGQQGSLLPEGLPKGLGMELLGGPQVTCRPEMISFLRDVLSEEGHRKYLVDGGKGTGKSILLALLVAVARLNGWVVAYLPSATRVVQGGRFRLDEQTGLWENPDVAVEILQNIGTAHGAQLEELGLKHLLLAEGADSEAAQGDGGDQQAEEDSTQKLVDLLTGLASQDKYPFMVCADDYNALFGETGYTDYSDRPLSPHDMKLVCAFRWLERPEVKRGVVVAASSATVPVRKTVKIPETGDVSHVSLNPISYEEACAMWSKHGLEQPKQRSKEEQVLRNFVLGVNGDGHAIRDYSAML</sequence>
<dbReference type="EMBL" id="CP031038">
    <property type="protein sequence ID" value="QDZ21024.1"/>
    <property type="molecule type" value="Genomic_DNA"/>
</dbReference>
<gene>
    <name evidence="9" type="ORF">A3770_05p35420</name>
</gene>
<dbReference type="GO" id="GO:0005763">
    <property type="term" value="C:mitochondrial small ribosomal subunit"/>
    <property type="evidence" value="ECO:0007669"/>
    <property type="project" value="TreeGrafter"/>
</dbReference>
<feature type="compositionally biased region" description="Basic and acidic residues" evidence="8">
    <location>
        <begin position="72"/>
        <end position="81"/>
    </location>
</feature>
<name>A0A5B8MLX8_9CHLO</name>
<dbReference type="OrthoDB" id="274828at2759"/>
<dbReference type="STRING" id="1764295.A0A5B8MLX8"/>